<dbReference type="InterPro" id="IPR042518">
    <property type="entry name" value="SirC_C"/>
</dbReference>
<sequence>MSKAYYPLLADLTHKRCLVIGGGQVAERKTASLLEAGALPVVVSPTFTPQLERWHRERRVDLIASPYGERHQALMGGAALVFAATDQEAVNLRVAADAEAAGKLVNVAGRESEGGFIVPATVRRGKLVIAVSTSGASPGLSAHIRGELDEQFGDEYESYIEFLETLRKQIRQTVPETGRRRLLMKEALGWELLPLIRAGKLEKVRHTIFSMIGSEPTPDKFAEVAAWLEQQSD</sequence>
<reference evidence="8 9" key="1">
    <citation type="submission" date="2019-02" db="EMBL/GenBank/DDBJ databases">
        <title>Paenibacillus sp. nov., isolated from surface-sterilized tissue of Thalictrum simplex L.</title>
        <authorList>
            <person name="Tuo L."/>
        </authorList>
    </citation>
    <scope>NUCLEOTIDE SEQUENCE [LARGE SCALE GENOMIC DNA]</scope>
    <source>
        <strain evidence="8 9">N2SHLJ1</strain>
    </source>
</reference>
<comment type="caution">
    <text evidence="8">The sequence shown here is derived from an EMBL/GenBank/DDBJ whole genome shotgun (WGS) entry which is preliminary data.</text>
</comment>
<keyword evidence="4" id="KW-0520">NAD</keyword>
<dbReference type="OrthoDB" id="9773765at2"/>
<dbReference type="Gene3D" id="3.40.50.720">
    <property type="entry name" value="NAD(P)-binding Rossmann-like Domain"/>
    <property type="match status" value="1"/>
</dbReference>
<evidence type="ECO:0000256" key="1">
    <source>
        <dbReference type="ARBA" id="ARBA00005010"/>
    </source>
</evidence>
<dbReference type="Gene3D" id="1.10.8.610">
    <property type="entry name" value="SirC, precorrin-2 dehydrogenase, C-terminal helical domain-like"/>
    <property type="match status" value="1"/>
</dbReference>
<protein>
    <recommendedName>
        <fullName evidence="2">precorrin-2 dehydrogenase</fullName>
        <ecNumber evidence="2">1.3.1.76</ecNumber>
    </recommendedName>
</protein>
<evidence type="ECO:0000313" key="8">
    <source>
        <dbReference type="EMBL" id="TBL81654.1"/>
    </source>
</evidence>
<dbReference type="GO" id="GO:0043115">
    <property type="term" value="F:precorrin-2 dehydrogenase activity"/>
    <property type="evidence" value="ECO:0007669"/>
    <property type="project" value="UniProtKB-EC"/>
</dbReference>
<dbReference type="PANTHER" id="PTHR35330">
    <property type="entry name" value="SIROHEME BIOSYNTHESIS PROTEIN MET8"/>
    <property type="match status" value="1"/>
</dbReference>
<evidence type="ECO:0000256" key="5">
    <source>
        <dbReference type="ARBA" id="ARBA00023244"/>
    </source>
</evidence>
<dbReference type="RefSeq" id="WP_131011440.1">
    <property type="nucleotide sequence ID" value="NZ_SIRE01000002.1"/>
</dbReference>
<dbReference type="NCBIfam" id="TIGR01470">
    <property type="entry name" value="cysG_Nterm"/>
    <property type="match status" value="1"/>
</dbReference>
<evidence type="ECO:0000313" key="9">
    <source>
        <dbReference type="Proteomes" id="UP000293142"/>
    </source>
</evidence>
<evidence type="ECO:0000259" key="7">
    <source>
        <dbReference type="Pfam" id="PF14824"/>
    </source>
</evidence>
<dbReference type="AlphaFoldDB" id="A0A4Q9DX17"/>
<keyword evidence="9" id="KW-1185">Reference proteome</keyword>
<proteinExistence type="predicted"/>
<dbReference type="Proteomes" id="UP000293142">
    <property type="component" value="Unassembled WGS sequence"/>
</dbReference>
<accession>A0A4Q9DX17</accession>
<evidence type="ECO:0000256" key="4">
    <source>
        <dbReference type="ARBA" id="ARBA00023027"/>
    </source>
</evidence>
<comment type="pathway">
    <text evidence="1">Porphyrin-containing compound metabolism; siroheme biosynthesis; sirohydrochlorin from precorrin-2: step 1/1.</text>
</comment>
<comment type="catalytic activity">
    <reaction evidence="6">
        <text>precorrin-2 + NAD(+) = sirohydrochlorin + NADH + 2 H(+)</text>
        <dbReference type="Rhea" id="RHEA:15613"/>
        <dbReference type="ChEBI" id="CHEBI:15378"/>
        <dbReference type="ChEBI" id="CHEBI:57540"/>
        <dbReference type="ChEBI" id="CHEBI:57945"/>
        <dbReference type="ChEBI" id="CHEBI:58351"/>
        <dbReference type="ChEBI" id="CHEBI:58827"/>
        <dbReference type="EC" id="1.3.1.76"/>
    </reaction>
</comment>
<dbReference type="SUPFAM" id="SSF75615">
    <property type="entry name" value="Siroheme synthase middle domains-like"/>
    <property type="match status" value="1"/>
</dbReference>
<evidence type="ECO:0000256" key="2">
    <source>
        <dbReference type="ARBA" id="ARBA00012400"/>
    </source>
</evidence>
<dbReference type="EMBL" id="SIRE01000002">
    <property type="protein sequence ID" value="TBL81654.1"/>
    <property type="molecule type" value="Genomic_DNA"/>
</dbReference>
<dbReference type="SUPFAM" id="SSF51735">
    <property type="entry name" value="NAD(P)-binding Rossmann-fold domains"/>
    <property type="match status" value="1"/>
</dbReference>
<evidence type="ECO:0000256" key="3">
    <source>
        <dbReference type="ARBA" id="ARBA00023002"/>
    </source>
</evidence>
<evidence type="ECO:0000256" key="6">
    <source>
        <dbReference type="ARBA" id="ARBA00047561"/>
    </source>
</evidence>
<dbReference type="InterPro" id="IPR028161">
    <property type="entry name" value="Met8-like"/>
</dbReference>
<gene>
    <name evidence="8" type="ORF">EYB31_01240</name>
</gene>
<dbReference type="UniPathway" id="UPA00262">
    <property type="reaction ID" value="UER00222"/>
</dbReference>
<dbReference type="InterPro" id="IPR006367">
    <property type="entry name" value="Sirohaem_synthase_N"/>
</dbReference>
<dbReference type="Pfam" id="PF13241">
    <property type="entry name" value="NAD_binding_7"/>
    <property type="match status" value="1"/>
</dbReference>
<keyword evidence="3" id="KW-0560">Oxidoreductase</keyword>
<dbReference type="EC" id="1.3.1.76" evidence="2"/>
<organism evidence="8 9">
    <name type="scientific">Paenibacillus thalictri</name>
    <dbReference type="NCBI Taxonomy" id="2527873"/>
    <lineage>
        <taxon>Bacteria</taxon>
        <taxon>Bacillati</taxon>
        <taxon>Bacillota</taxon>
        <taxon>Bacilli</taxon>
        <taxon>Bacillales</taxon>
        <taxon>Paenibacillaceae</taxon>
        <taxon>Paenibacillus</taxon>
    </lineage>
</organism>
<dbReference type="InterPro" id="IPR036291">
    <property type="entry name" value="NAD(P)-bd_dom_sf"/>
</dbReference>
<name>A0A4Q9DX17_9BACL</name>
<dbReference type="PANTHER" id="PTHR35330:SF1">
    <property type="entry name" value="SIROHEME BIOSYNTHESIS PROTEIN MET8"/>
    <property type="match status" value="1"/>
</dbReference>
<dbReference type="GO" id="GO:0004325">
    <property type="term" value="F:ferrochelatase activity"/>
    <property type="evidence" value="ECO:0007669"/>
    <property type="project" value="InterPro"/>
</dbReference>
<dbReference type="GO" id="GO:0019354">
    <property type="term" value="P:siroheme biosynthetic process"/>
    <property type="evidence" value="ECO:0007669"/>
    <property type="project" value="UniProtKB-UniPathway"/>
</dbReference>
<feature type="domain" description="Siroheme synthase central" evidence="7">
    <location>
        <begin position="124"/>
        <end position="150"/>
    </location>
</feature>
<dbReference type="InterPro" id="IPR028281">
    <property type="entry name" value="Sirohaem_synthase_central"/>
</dbReference>
<dbReference type="Pfam" id="PF14824">
    <property type="entry name" value="Sirohm_synth_M"/>
    <property type="match status" value="1"/>
</dbReference>
<keyword evidence="5" id="KW-0627">Porphyrin biosynthesis</keyword>